<reference evidence="6 7" key="1">
    <citation type="journal article" date="2016" name="Proc. Natl. Acad. Sci. U.S.A.">
        <title>Comparative genomics of biotechnologically important yeasts.</title>
        <authorList>
            <person name="Riley R."/>
            <person name="Haridas S."/>
            <person name="Wolfe K.H."/>
            <person name="Lopes M.R."/>
            <person name="Hittinger C.T."/>
            <person name="Goeker M."/>
            <person name="Salamov A.A."/>
            <person name="Wisecaver J.H."/>
            <person name="Long T.M."/>
            <person name="Calvey C.H."/>
            <person name="Aerts A.L."/>
            <person name="Barry K.W."/>
            <person name="Choi C."/>
            <person name="Clum A."/>
            <person name="Coughlan A.Y."/>
            <person name="Deshpande S."/>
            <person name="Douglass A.P."/>
            <person name="Hanson S.J."/>
            <person name="Klenk H.-P."/>
            <person name="LaButti K.M."/>
            <person name="Lapidus A."/>
            <person name="Lindquist E.A."/>
            <person name="Lipzen A.M."/>
            <person name="Meier-Kolthoff J.P."/>
            <person name="Ohm R.A."/>
            <person name="Otillar R.P."/>
            <person name="Pangilinan J.L."/>
            <person name="Peng Y."/>
            <person name="Rokas A."/>
            <person name="Rosa C.A."/>
            <person name="Scheuner C."/>
            <person name="Sibirny A.A."/>
            <person name="Slot J.C."/>
            <person name="Stielow J.B."/>
            <person name="Sun H."/>
            <person name="Kurtzman C.P."/>
            <person name="Blackwell M."/>
            <person name="Grigoriev I.V."/>
            <person name="Jeffries T.W."/>
        </authorList>
    </citation>
    <scope>NUCLEOTIDE SEQUENCE [LARGE SCALE GENOMIC DNA]</scope>
    <source>
        <strain evidence="6 7">NRRL Y-2026</strain>
    </source>
</reference>
<evidence type="ECO:0000256" key="3">
    <source>
        <dbReference type="ARBA" id="ARBA00022552"/>
    </source>
</evidence>
<dbReference type="Proteomes" id="UP000094455">
    <property type="component" value="Unassembled WGS sequence"/>
</dbReference>
<name>A0A1E3NTE8_9ASCO</name>
<dbReference type="InterPro" id="IPR010301">
    <property type="entry name" value="RRP1"/>
</dbReference>
<feature type="region of interest" description="Disordered" evidence="5">
    <location>
        <begin position="243"/>
        <end position="283"/>
    </location>
</feature>
<keyword evidence="4" id="KW-0539">Nucleus</keyword>
<proteinExistence type="inferred from homology"/>
<sequence length="283" mass="33055">MKTNAFVRQLASNKRTVRENALATLKKFLSTKSKADNISITELNKLWKGLFYTMWFCDKPRPQQRLANDLAKLFSECIVDEQFCNFVESFWTVMIKEWRELDKWRLDKFLMLMRYVVRECFVKMDVREWDEEAVSEYLSVMKRLVLKDDSQVPRAITYHIIDVWVDEIDRVLFPADEDEDEAGDDSDGDEKKTIEDRIEEKKVPVGLLLEPFKALSGKGHSEALVAKIRVEILDDQRLHELGVDTSLPKQKRKAADDLAEDDEDEDDESDADDDQEEWTGFGN</sequence>
<keyword evidence="3" id="KW-0698">rRNA processing</keyword>
<dbReference type="GO" id="GO:0030687">
    <property type="term" value="C:preribosome, large subunit precursor"/>
    <property type="evidence" value="ECO:0007669"/>
    <property type="project" value="EnsemblFungi"/>
</dbReference>
<feature type="compositionally biased region" description="Acidic residues" evidence="5">
    <location>
        <begin position="257"/>
        <end position="277"/>
    </location>
</feature>
<evidence type="ECO:0008006" key="8">
    <source>
        <dbReference type="Google" id="ProtNLM"/>
    </source>
</evidence>
<feature type="region of interest" description="Disordered" evidence="5">
    <location>
        <begin position="176"/>
        <end position="196"/>
    </location>
</feature>
<protein>
    <recommendedName>
        <fullName evidence="8">Ribosomal RNA-processing protein 1</fullName>
    </recommendedName>
</protein>
<evidence type="ECO:0000256" key="1">
    <source>
        <dbReference type="ARBA" id="ARBA00004123"/>
    </source>
</evidence>
<evidence type="ECO:0000256" key="2">
    <source>
        <dbReference type="ARBA" id="ARBA00006374"/>
    </source>
</evidence>
<dbReference type="Pfam" id="PF05997">
    <property type="entry name" value="Nop52"/>
    <property type="match status" value="1"/>
</dbReference>
<evidence type="ECO:0000256" key="4">
    <source>
        <dbReference type="ARBA" id="ARBA00023242"/>
    </source>
</evidence>
<dbReference type="RefSeq" id="XP_019020051.1">
    <property type="nucleotide sequence ID" value="XM_019165041.1"/>
</dbReference>
<dbReference type="STRING" id="763406.A0A1E3NTE8"/>
<comment type="subcellular location">
    <subcellularLocation>
        <location evidence="1">Nucleus</location>
    </subcellularLocation>
</comment>
<dbReference type="PANTHER" id="PTHR13026">
    <property type="entry name" value="NNP-1 PROTEIN NOVEL NUCLEAR PROTEIN 1 NOP52"/>
    <property type="match status" value="1"/>
</dbReference>
<evidence type="ECO:0000256" key="5">
    <source>
        <dbReference type="SAM" id="MobiDB-lite"/>
    </source>
</evidence>
<dbReference type="OrthoDB" id="2019504at2759"/>
<evidence type="ECO:0000313" key="7">
    <source>
        <dbReference type="Proteomes" id="UP000094455"/>
    </source>
</evidence>
<accession>A0A1E3NTE8</accession>
<dbReference type="PANTHER" id="PTHR13026:SF0">
    <property type="entry name" value="RIBOSOMAL RNA PROCESSING 1B"/>
    <property type="match status" value="1"/>
</dbReference>
<dbReference type="AlphaFoldDB" id="A0A1E3NTE8"/>
<dbReference type="GeneID" id="30181728"/>
<dbReference type="GO" id="GO:0005634">
    <property type="term" value="C:nucleus"/>
    <property type="evidence" value="ECO:0007669"/>
    <property type="project" value="UniProtKB-SubCell"/>
</dbReference>
<organism evidence="6 7">
    <name type="scientific">Pichia membranifaciens NRRL Y-2026</name>
    <dbReference type="NCBI Taxonomy" id="763406"/>
    <lineage>
        <taxon>Eukaryota</taxon>
        <taxon>Fungi</taxon>
        <taxon>Dikarya</taxon>
        <taxon>Ascomycota</taxon>
        <taxon>Saccharomycotina</taxon>
        <taxon>Pichiomycetes</taxon>
        <taxon>Pichiales</taxon>
        <taxon>Pichiaceae</taxon>
        <taxon>Pichia</taxon>
    </lineage>
</organism>
<dbReference type="EMBL" id="KV454001">
    <property type="protein sequence ID" value="ODQ48938.1"/>
    <property type="molecule type" value="Genomic_DNA"/>
</dbReference>
<feature type="compositionally biased region" description="Acidic residues" evidence="5">
    <location>
        <begin position="176"/>
        <end position="188"/>
    </location>
</feature>
<gene>
    <name evidence="6" type="ORF">PICMEDRAFT_89225</name>
</gene>
<dbReference type="GO" id="GO:0006364">
    <property type="term" value="P:rRNA processing"/>
    <property type="evidence" value="ECO:0007669"/>
    <property type="project" value="UniProtKB-KW"/>
</dbReference>
<evidence type="ECO:0000313" key="6">
    <source>
        <dbReference type="EMBL" id="ODQ48938.1"/>
    </source>
</evidence>
<dbReference type="GO" id="GO:0030688">
    <property type="term" value="C:preribosome, small subunit precursor"/>
    <property type="evidence" value="ECO:0007669"/>
    <property type="project" value="InterPro"/>
</dbReference>
<keyword evidence="7" id="KW-1185">Reference proteome</keyword>
<comment type="similarity">
    <text evidence="2">Belongs to the RRP1 family.</text>
</comment>